<evidence type="ECO:0000313" key="2">
    <source>
        <dbReference type="EMBL" id="KAK7933095.1"/>
    </source>
</evidence>
<sequence>MALFKDYGRKGMASEAKRSPRPPNHCSLKSPPPAASSVSAASVDGTAGSGKTPVCFQKWHRKILSPAKPSAVPRCPPPSETTARKRLFSSDVAAGDFFEEQDDQEMVLAASQAEEKLLKGEGGTKKGARRGQHRQGTEESNQQAGDGQAEGEKERGKGNVGEGQVGLEERRRRSRSRRQSPAAPERREEGRKAWRQEGRRGGAEAAERPGPGRKRRGTAGRNRAGDQGDAGPARRRRDESGRGEAAAGGSGGRSWARGAAGRYSRRHDGGNRTNVSGMVGGAPRVAPAPEIARQRGRHLRPAAAGGWRRPGVAAGCPCCLARYVLSMSGLRPHCGNEQGPSGQSDWVVQEDALGERPPQKTGSQEAGGRHEPRVTRHQATRSHRQRPPQRARGRRRLGGWEYERRGFFLSGPLYRAEGVFRRGANASAGGPQTRQRTPIARAARGGGSAKRAGRPAVQACVDSMGYYGAAAYEKEWRGGRGDAQ</sequence>
<gene>
    <name evidence="2" type="ORF">WMY93_003991</name>
</gene>
<feature type="compositionally biased region" description="Basic residues" evidence="1">
    <location>
        <begin position="375"/>
        <end position="396"/>
    </location>
</feature>
<feature type="compositionally biased region" description="Basic and acidic residues" evidence="1">
    <location>
        <begin position="184"/>
        <end position="207"/>
    </location>
</feature>
<feature type="compositionally biased region" description="Low complexity" evidence="1">
    <location>
        <begin position="253"/>
        <end position="262"/>
    </location>
</feature>
<feature type="region of interest" description="Disordered" evidence="1">
    <location>
        <begin position="1"/>
        <end position="52"/>
    </location>
</feature>
<protein>
    <submittedName>
        <fullName evidence="2">Uncharacterized protein</fullName>
    </submittedName>
</protein>
<keyword evidence="3" id="KW-1185">Reference proteome</keyword>
<feature type="compositionally biased region" description="Basic and acidic residues" evidence="1">
    <location>
        <begin position="113"/>
        <end position="124"/>
    </location>
</feature>
<feature type="region of interest" description="Disordered" evidence="1">
    <location>
        <begin position="66"/>
        <end position="282"/>
    </location>
</feature>
<dbReference type="EMBL" id="JBBPFD010000003">
    <property type="protein sequence ID" value="KAK7933095.1"/>
    <property type="molecule type" value="Genomic_DNA"/>
</dbReference>
<feature type="region of interest" description="Disordered" evidence="1">
    <location>
        <begin position="354"/>
        <end position="396"/>
    </location>
</feature>
<reference evidence="3" key="1">
    <citation type="submission" date="2024-04" db="EMBL/GenBank/DDBJ databases">
        <title>Salinicola lusitanus LLJ914,a marine bacterium isolated from the Okinawa Trough.</title>
        <authorList>
            <person name="Li J."/>
        </authorList>
    </citation>
    <scope>NUCLEOTIDE SEQUENCE [LARGE SCALE GENOMIC DNA]</scope>
</reference>
<dbReference type="AlphaFoldDB" id="A0AAW0Q2C0"/>
<evidence type="ECO:0000313" key="3">
    <source>
        <dbReference type="Proteomes" id="UP001460270"/>
    </source>
</evidence>
<name>A0AAW0Q2C0_9GOBI</name>
<proteinExistence type="predicted"/>
<dbReference type="Proteomes" id="UP001460270">
    <property type="component" value="Unassembled WGS sequence"/>
</dbReference>
<comment type="caution">
    <text evidence="2">The sequence shown here is derived from an EMBL/GenBank/DDBJ whole genome shotgun (WGS) entry which is preliminary data.</text>
</comment>
<evidence type="ECO:0000256" key="1">
    <source>
        <dbReference type="SAM" id="MobiDB-lite"/>
    </source>
</evidence>
<accession>A0AAW0Q2C0</accession>
<organism evidence="2 3">
    <name type="scientific">Mugilogobius chulae</name>
    <name type="common">yellowstripe goby</name>
    <dbReference type="NCBI Taxonomy" id="88201"/>
    <lineage>
        <taxon>Eukaryota</taxon>
        <taxon>Metazoa</taxon>
        <taxon>Chordata</taxon>
        <taxon>Craniata</taxon>
        <taxon>Vertebrata</taxon>
        <taxon>Euteleostomi</taxon>
        <taxon>Actinopterygii</taxon>
        <taxon>Neopterygii</taxon>
        <taxon>Teleostei</taxon>
        <taxon>Neoteleostei</taxon>
        <taxon>Acanthomorphata</taxon>
        <taxon>Gobiaria</taxon>
        <taxon>Gobiiformes</taxon>
        <taxon>Gobioidei</taxon>
        <taxon>Gobiidae</taxon>
        <taxon>Gobionellinae</taxon>
        <taxon>Mugilogobius</taxon>
    </lineage>
</organism>